<feature type="binding site" description="axial binding residue" evidence="8">
    <location>
        <position position="449"/>
    </location>
    <ligand>
        <name>heme</name>
        <dbReference type="ChEBI" id="CHEBI:30413"/>
    </ligand>
    <ligandPart>
        <name>Fe</name>
        <dbReference type="ChEBI" id="CHEBI:18248"/>
    </ligandPart>
</feature>
<dbReference type="Proteomes" id="UP000250321">
    <property type="component" value="Unassembled WGS sequence"/>
</dbReference>
<evidence type="ECO:0000256" key="3">
    <source>
        <dbReference type="ARBA" id="ARBA00022617"/>
    </source>
</evidence>
<dbReference type="GO" id="GO:0020037">
    <property type="term" value="F:heme binding"/>
    <property type="evidence" value="ECO:0007669"/>
    <property type="project" value="InterPro"/>
</dbReference>
<dbReference type="PANTHER" id="PTHR47955">
    <property type="entry name" value="CYTOCHROME P450 FAMILY 71 PROTEIN"/>
    <property type="match status" value="1"/>
</dbReference>
<keyword evidence="5 9" id="KW-0560">Oxidoreductase</keyword>
<evidence type="ECO:0000256" key="7">
    <source>
        <dbReference type="ARBA" id="ARBA00023033"/>
    </source>
</evidence>
<dbReference type="CDD" id="cd11072">
    <property type="entry name" value="CYP71-like"/>
    <property type="match status" value="1"/>
</dbReference>
<dbReference type="Gene3D" id="1.10.630.10">
    <property type="entry name" value="Cytochrome P450"/>
    <property type="match status" value="1"/>
</dbReference>
<dbReference type="GO" id="GO:0005506">
    <property type="term" value="F:iron ion binding"/>
    <property type="evidence" value="ECO:0007669"/>
    <property type="project" value="InterPro"/>
</dbReference>
<dbReference type="GO" id="GO:0004497">
    <property type="term" value="F:monooxygenase activity"/>
    <property type="evidence" value="ECO:0007669"/>
    <property type="project" value="UniProtKB-KW"/>
</dbReference>
<keyword evidence="7 9" id="KW-0503">Monooxygenase</keyword>
<dbReference type="GO" id="GO:0016705">
    <property type="term" value="F:oxidoreductase activity, acting on paired donors, with incorporation or reduction of molecular oxygen"/>
    <property type="evidence" value="ECO:0007669"/>
    <property type="project" value="InterPro"/>
</dbReference>
<dbReference type="STRING" id="2094558.A0A314YA23"/>
<evidence type="ECO:0000256" key="2">
    <source>
        <dbReference type="ARBA" id="ARBA00010617"/>
    </source>
</evidence>
<dbReference type="OrthoDB" id="2789670at2759"/>
<reference evidence="11 12" key="1">
    <citation type="submission" date="2018-02" db="EMBL/GenBank/DDBJ databases">
        <title>Draft genome of wild Prunus yedoensis var. nudiflora.</title>
        <authorList>
            <person name="Baek S."/>
            <person name="Kim J.-H."/>
            <person name="Choi K."/>
            <person name="Kim G.-B."/>
            <person name="Cho A."/>
            <person name="Jang H."/>
            <person name="Shin C.-H."/>
            <person name="Yu H.-J."/>
            <person name="Mun J.-H."/>
        </authorList>
    </citation>
    <scope>NUCLEOTIDE SEQUENCE [LARGE SCALE GENOMIC DNA]</scope>
    <source>
        <strain evidence="12">cv. Jeju island</strain>
        <tissue evidence="11">Leaf</tissue>
    </source>
</reference>
<protein>
    <submittedName>
        <fullName evidence="11">Cytochrome P450 71B37</fullName>
    </submittedName>
</protein>
<sequence length="515" mass="58209">MHFITPLLICLPFLILLLLLSLKKNKQQHQRYLPPGPPKLPFIGNLHQLGSSTHQSLWQLSKTYGPVMLLHLGRIPTLIISSAEAAKEALKTNDLLCCTRPTTAGSRRLTYNYLDVAFAPYGEYWREIRKICVLELFSVKRVQSYWSVREEEVAELVNSLSSSSSSGAPVDLTEKLFVLTASIIFRIAYGTSFRGSKFEHGTNIPELIHDIQTMLGGLSGADYFPSFIGWIMDRVSGVHKEFDRIWNELDGFFQQVIDDHLRAGRAVLEQDHEDIVDVLLKIAREQTGLFGAAQLGHNNIKAVLMNLFLGGIDTSATTMTWAMAELARKPKLMKKAQEEVRRCIGNKGKISEGDTDELQYLKMIIKETLRLHPPAPLILPREAMSHFKIQGYDVDPKTLVFVNDWAIARDPESWTDPEEFIPERFDGSSIDYKGQHFEFLPFGAGRRVCPGMYMGTTTIVFGLANLLYWFDWKLPNGLKEEDIDMEETGGLSLTIAKKTALHLVPVKFSQETYIS</sequence>
<evidence type="ECO:0000313" key="11">
    <source>
        <dbReference type="EMBL" id="PQQ05215.1"/>
    </source>
</evidence>
<evidence type="ECO:0000256" key="6">
    <source>
        <dbReference type="ARBA" id="ARBA00023004"/>
    </source>
</evidence>
<name>A0A314YA23_PRUYE</name>
<keyword evidence="4 8" id="KW-0479">Metal-binding</keyword>
<evidence type="ECO:0000256" key="4">
    <source>
        <dbReference type="ARBA" id="ARBA00022723"/>
    </source>
</evidence>
<dbReference type="PRINTS" id="PR00385">
    <property type="entry name" value="P450"/>
</dbReference>
<accession>A0A314YA23</accession>
<dbReference type="EMBL" id="PJQY01001124">
    <property type="protein sequence ID" value="PQQ05215.1"/>
    <property type="molecule type" value="Genomic_DNA"/>
</dbReference>
<dbReference type="Pfam" id="PF00067">
    <property type="entry name" value="p450"/>
    <property type="match status" value="1"/>
</dbReference>
<comment type="caution">
    <text evidence="11">The sequence shown here is derived from an EMBL/GenBank/DDBJ whole genome shotgun (WGS) entry which is preliminary data.</text>
</comment>
<comment type="cofactor">
    <cofactor evidence="1 8">
        <name>heme</name>
        <dbReference type="ChEBI" id="CHEBI:30413"/>
    </cofactor>
</comment>
<gene>
    <name evidence="11" type="ORF">Pyn_23915</name>
</gene>
<feature type="chain" id="PRO_5016271083" evidence="10">
    <location>
        <begin position="28"/>
        <end position="515"/>
    </location>
</feature>
<proteinExistence type="inferred from homology"/>
<dbReference type="InterPro" id="IPR017972">
    <property type="entry name" value="Cyt_P450_CS"/>
</dbReference>
<keyword evidence="6 8" id="KW-0408">Iron</keyword>
<dbReference type="InterPro" id="IPR001128">
    <property type="entry name" value="Cyt_P450"/>
</dbReference>
<keyword evidence="12" id="KW-1185">Reference proteome</keyword>
<keyword evidence="3 8" id="KW-0349">Heme</keyword>
<dbReference type="PANTHER" id="PTHR47955:SF19">
    <property type="entry name" value="CYTOCHROME P450 71A9-LIKE ISOFORM X1"/>
    <property type="match status" value="1"/>
</dbReference>
<dbReference type="PRINTS" id="PR00463">
    <property type="entry name" value="EP450I"/>
</dbReference>
<feature type="signal peptide" evidence="10">
    <location>
        <begin position="1"/>
        <end position="27"/>
    </location>
</feature>
<evidence type="ECO:0000256" key="5">
    <source>
        <dbReference type="ARBA" id="ARBA00023002"/>
    </source>
</evidence>
<organism evidence="11 12">
    <name type="scientific">Prunus yedoensis var. nudiflora</name>
    <dbReference type="NCBI Taxonomy" id="2094558"/>
    <lineage>
        <taxon>Eukaryota</taxon>
        <taxon>Viridiplantae</taxon>
        <taxon>Streptophyta</taxon>
        <taxon>Embryophyta</taxon>
        <taxon>Tracheophyta</taxon>
        <taxon>Spermatophyta</taxon>
        <taxon>Magnoliopsida</taxon>
        <taxon>eudicotyledons</taxon>
        <taxon>Gunneridae</taxon>
        <taxon>Pentapetalae</taxon>
        <taxon>rosids</taxon>
        <taxon>fabids</taxon>
        <taxon>Rosales</taxon>
        <taxon>Rosaceae</taxon>
        <taxon>Amygdaloideae</taxon>
        <taxon>Amygdaleae</taxon>
        <taxon>Prunus</taxon>
    </lineage>
</organism>
<dbReference type="PROSITE" id="PS00086">
    <property type="entry name" value="CYTOCHROME_P450"/>
    <property type="match status" value="1"/>
</dbReference>
<dbReference type="InterPro" id="IPR002401">
    <property type="entry name" value="Cyt_P450_E_grp-I"/>
</dbReference>
<evidence type="ECO:0000256" key="8">
    <source>
        <dbReference type="PIRSR" id="PIRSR602401-1"/>
    </source>
</evidence>
<evidence type="ECO:0000256" key="9">
    <source>
        <dbReference type="RuleBase" id="RU000461"/>
    </source>
</evidence>
<dbReference type="AlphaFoldDB" id="A0A314YA23"/>
<comment type="similarity">
    <text evidence="2 9">Belongs to the cytochrome P450 family.</text>
</comment>
<dbReference type="InterPro" id="IPR036396">
    <property type="entry name" value="Cyt_P450_sf"/>
</dbReference>
<dbReference type="FunFam" id="1.10.630.10:FF:000011">
    <property type="entry name" value="Cytochrome P450 83B1"/>
    <property type="match status" value="1"/>
</dbReference>
<evidence type="ECO:0000256" key="1">
    <source>
        <dbReference type="ARBA" id="ARBA00001971"/>
    </source>
</evidence>
<evidence type="ECO:0000256" key="10">
    <source>
        <dbReference type="SAM" id="SignalP"/>
    </source>
</evidence>
<evidence type="ECO:0000313" key="12">
    <source>
        <dbReference type="Proteomes" id="UP000250321"/>
    </source>
</evidence>
<dbReference type="SUPFAM" id="SSF48264">
    <property type="entry name" value="Cytochrome P450"/>
    <property type="match status" value="1"/>
</dbReference>
<keyword evidence="10" id="KW-0732">Signal</keyword>